<dbReference type="AlphaFoldDB" id="A0A4Q7M1C6"/>
<organism evidence="2 3">
    <name type="scientific">Xylanimonas ulmi</name>
    <dbReference type="NCBI Taxonomy" id="228973"/>
    <lineage>
        <taxon>Bacteria</taxon>
        <taxon>Bacillati</taxon>
        <taxon>Actinomycetota</taxon>
        <taxon>Actinomycetes</taxon>
        <taxon>Micrococcales</taxon>
        <taxon>Promicromonosporaceae</taxon>
        <taxon>Xylanimonas</taxon>
    </lineage>
</organism>
<sequence>MSTGAEQQPSEYEMTEEGADELEQRTQLAARIGVITTRTVDLMPASVRDEHADATAEYTAAVEAATVSQFATKDALQAQFGSIEQSVIHLGHLVARRAEQLAGITAEQALAAWWTRLRGARRTARIARETREAVPTEVQRQRDAVRTVLLKAGRRHRLGILDFVYQAAIDQTRICECEGHRSSRESARRRLIAARVAYVTDPEVIDATSRVHDAPPLPPDDRALAVQRAERRLAAVEVGDDVETRADLARLAAGYLGALVEIRPMGGDHVFHPDSEPDAIDAYSAATAVFPEAWVEASNRLSRAPSAVDTESSTIIETSEPLRVSISADRARYSSGTPIDLEREVRGSEVRAGTHWEKDLIPGQNLSTLRGDYIWIPEGDAMRLSEQEPTAPAWEYWPHDVATTDDAGLRPLGSGWTLHGVANGQAMWRRPRHGPRRIERTRQPSSRTNAQDDRMPLPAFTATGGGPAGETFAVCVHELAHRFEEAVYGVRGLEGLFTARRATKADGDVAALTPIYADDGEVARDGGYVDPYFGREYSHGNFEVLSCGMQALFGGESGGLVGVGGLRTDLDHRAFVLGTLAGTGRTRDLS</sequence>
<proteinExistence type="predicted"/>
<protein>
    <submittedName>
        <fullName evidence="2">Uncharacterized protein</fullName>
    </submittedName>
</protein>
<dbReference type="RefSeq" id="WP_130413716.1">
    <property type="nucleotide sequence ID" value="NZ_SGWX01000001.1"/>
</dbReference>
<keyword evidence="3" id="KW-1185">Reference proteome</keyword>
<feature type="region of interest" description="Disordered" evidence="1">
    <location>
        <begin position="1"/>
        <end position="20"/>
    </location>
</feature>
<feature type="compositionally biased region" description="Polar residues" evidence="1">
    <location>
        <begin position="1"/>
        <end position="10"/>
    </location>
</feature>
<reference evidence="2 3" key="1">
    <citation type="submission" date="2019-02" db="EMBL/GenBank/DDBJ databases">
        <title>Sequencing the genomes of 1000 actinobacteria strains.</title>
        <authorList>
            <person name="Klenk H.-P."/>
        </authorList>
    </citation>
    <scope>NUCLEOTIDE SEQUENCE [LARGE SCALE GENOMIC DNA]</scope>
    <source>
        <strain evidence="2 3">DSM 16932</strain>
    </source>
</reference>
<evidence type="ECO:0000256" key="1">
    <source>
        <dbReference type="SAM" id="MobiDB-lite"/>
    </source>
</evidence>
<dbReference type="EMBL" id="SGWX01000001">
    <property type="protein sequence ID" value="RZS61204.1"/>
    <property type="molecule type" value="Genomic_DNA"/>
</dbReference>
<evidence type="ECO:0000313" key="2">
    <source>
        <dbReference type="EMBL" id="RZS61204.1"/>
    </source>
</evidence>
<accession>A0A4Q7M1C6</accession>
<name>A0A4Q7M1C6_9MICO</name>
<evidence type="ECO:0000313" key="3">
    <source>
        <dbReference type="Proteomes" id="UP000293852"/>
    </source>
</evidence>
<gene>
    <name evidence="2" type="ORF">EV386_1495</name>
</gene>
<dbReference type="Proteomes" id="UP000293852">
    <property type="component" value="Unassembled WGS sequence"/>
</dbReference>
<dbReference type="OrthoDB" id="5198785at2"/>
<feature type="region of interest" description="Disordered" evidence="1">
    <location>
        <begin position="433"/>
        <end position="458"/>
    </location>
</feature>
<comment type="caution">
    <text evidence="2">The sequence shown here is derived from an EMBL/GenBank/DDBJ whole genome shotgun (WGS) entry which is preliminary data.</text>
</comment>